<feature type="transmembrane region" description="Helical" evidence="2">
    <location>
        <begin position="439"/>
        <end position="461"/>
    </location>
</feature>
<dbReference type="EMBL" id="VDGT01000009">
    <property type="protein sequence ID" value="TNM29749.1"/>
    <property type="molecule type" value="Genomic_DNA"/>
</dbReference>
<feature type="transmembrane region" description="Helical" evidence="2">
    <location>
        <begin position="467"/>
        <end position="489"/>
    </location>
</feature>
<feature type="compositionally biased region" description="Acidic residues" evidence="1">
    <location>
        <begin position="719"/>
        <end position="728"/>
    </location>
</feature>
<evidence type="ECO:0000313" key="4">
    <source>
        <dbReference type="Proteomes" id="UP000311713"/>
    </source>
</evidence>
<keyword evidence="2" id="KW-0472">Membrane</keyword>
<protein>
    <submittedName>
        <fullName evidence="3">Uncharacterized protein</fullName>
    </submittedName>
</protein>
<evidence type="ECO:0000256" key="2">
    <source>
        <dbReference type="SAM" id="Phobius"/>
    </source>
</evidence>
<sequence>MITDNSGIGALNGDITQGGVGVLHGDQYVNQYVLDPTASPERVFAEGMRCLNAGLRERARHLVEIAFGRGHRHSRELFYGWALTIISRRSPEDLTDEEWHPLRTALDGVRRSAPEASNGPADGPADEGGYAEAAALIDDLLTAAITPRDAGGSADADGSGDAAGEPRGAVFELRMAALPPARRAEMADHLRKVWESVERSVLSSVESAEIDASLTPEARGERAARLPLFFTPDPLPLVEPPPVKESALPGDRSGAATVLGIAGAFFVAGLVLALSELAELAAPVLVLLLVFATPAVVLLSVGGRGELRRRARQRRRPPWLREGRPLSPEKARRREMADQESGASPPASEALAFHAFRARLAVLAAARFAEKRPAGGQDPDTWRFVTAQLRSELVERLSVRYWRTGQPEGLDWLLQLRAGQAAHGGNLPPAPRPAYQQWAWVRLGLILLAVALAVPVLPLAVVAPPMALLVLLLWGASVWTALSVGVRLVEVGMAAREMADFADEGRAHAEWSAFLRANRPGDELVGRWIDLEQRAMLRDVLRDHRMRHHGILFTFSLLEPAPDCVRAKVPFGPPRYSRYGLRLFVLTMAGVWVCSWEIDAATAVHDGRRDFVFRFDSISSVVLQTAAARAGSTGLGTAPEPRARTGEVLRLVLNNREDLEVRIEDHHQLVAAGADLGQLREVALETSGVTAGFRVLAALATEGEGWFDVRRAQSRQAFLDEDEDEGEAEGGTGRRPGPEAGAAAREAFGAGARQAPGASKAGMTEPS</sequence>
<keyword evidence="4" id="KW-1185">Reference proteome</keyword>
<feature type="region of interest" description="Disordered" evidence="1">
    <location>
        <begin position="107"/>
        <end position="128"/>
    </location>
</feature>
<keyword evidence="2" id="KW-0812">Transmembrane</keyword>
<organism evidence="3 4">
    <name type="scientific">Streptomyces sedi</name>
    <dbReference type="NCBI Taxonomy" id="555059"/>
    <lineage>
        <taxon>Bacteria</taxon>
        <taxon>Bacillati</taxon>
        <taxon>Actinomycetota</taxon>
        <taxon>Actinomycetes</taxon>
        <taxon>Kitasatosporales</taxon>
        <taxon>Streptomycetaceae</taxon>
        <taxon>Streptomyces</taxon>
    </lineage>
</organism>
<dbReference type="RefSeq" id="WP_139644851.1">
    <property type="nucleotide sequence ID" value="NZ_BAAAZS010000151.1"/>
</dbReference>
<accession>A0A5C4V3V5</accession>
<feature type="region of interest" description="Disordered" evidence="1">
    <location>
        <begin position="718"/>
        <end position="767"/>
    </location>
</feature>
<feature type="transmembrane region" description="Helical" evidence="2">
    <location>
        <begin position="254"/>
        <end position="274"/>
    </location>
</feature>
<reference evidence="3 4" key="1">
    <citation type="submission" date="2019-06" db="EMBL/GenBank/DDBJ databases">
        <title>Draft genome of Streptomyces sedi sp. JCM16909.</title>
        <authorList>
            <person name="Klykleung N."/>
            <person name="Tanasupawat S."/>
            <person name="Kudo T."/>
            <person name="Yuki M."/>
            <person name="Ohkuma M."/>
        </authorList>
    </citation>
    <scope>NUCLEOTIDE SEQUENCE [LARGE SCALE GENOMIC DNA]</scope>
    <source>
        <strain evidence="3 4">JCM 16909</strain>
    </source>
</reference>
<gene>
    <name evidence="3" type="ORF">FH715_13450</name>
</gene>
<evidence type="ECO:0000313" key="3">
    <source>
        <dbReference type="EMBL" id="TNM29749.1"/>
    </source>
</evidence>
<name>A0A5C4V3V5_9ACTN</name>
<dbReference type="OrthoDB" id="4501073at2"/>
<feature type="region of interest" description="Disordered" evidence="1">
    <location>
        <begin position="312"/>
        <end position="345"/>
    </location>
</feature>
<feature type="transmembrane region" description="Helical" evidence="2">
    <location>
        <begin position="280"/>
        <end position="302"/>
    </location>
</feature>
<evidence type="ECO:0000256" key="1">
    <source>
        <dbReference type="SAM" id="MobiDB-lite"/>
    </source>
</evidence>
<dbReference type="AlphaFoldDB" id="A0A5C4V3V5"/>
<comment type="caution">
    <text evidence="3">The sequence shown here is derived from an EMBL/GenBank/DDBJ whole genome shotgun (WGS) entry which is preliminary data.</text>
</comment>
<dbReference type="Proteomes" id="UP000311713">
    <property type="component" value="Unassembled WGS sequence"/>
</dbReference>
<proteinExistence type="predicted"/>
<feature type="compositionally biased region" description="Low complexity" evidence="1">
    <location>
        <begin position="738"/>
        <end position="753"/>
    </location>
</feature>
<feature type="compositionally biased region" description="Basic and acidic residues" evidence="1">
    <location>
        <begin position="319"/>
        <end position="337"/>
    </location>
</feature>
<keyword evidence="2" id="KW-1133">Transmembrane helix</keyword>